<sequence length="149" mass="16647">MNEDTYTHYLSLLTELLQIKSISTDPAFDGEIVKTAEWLAKTLESSGFTTEIISGYGNPIVYAHYEVDPEAETVLIYGHYDVQPASINDGWKSDPFVLSERDGRLFGRGVVDNKGQFMIYVAVIKELIAAKNLKYNIKFVIEGDEETGG</sequence>
<evidence type="ECO:0000313" key="5">
    <source>
        <dbReference type="Proteomes" id="UP000701698"/>
    </source>
</evidence>
<dbReference type="Pfam" id="PF01546">
    <property type="entry name" value="Peptidase_M20"/>
    <property type="match status" value="1"/>
</dbReference>
<evidence type="ECO:0000256" key="1">
    <source>
        <dbReference type="ARBA" id="ARBA00022670"/>
    </source>
</evidence>
<name>A0A955RP22_UNCKA</name>
<accession>A0A955RP22</accession>
<evidence type="ECO:0000313" key="4">
    <source>
        <dbReference type="EMBL" id="MCA9389996.1"/>
    </source>
</evidence>
<keyword evidence="2" id="KW-0479">Metal-binding</keyword>
<reference evidence="4" key="1">
    <citation type="submission" date="2020-04" db="EMBL/GenBank/DDBJ databases">
        <authorList>
            <person name="Zhang T."/>
        </authorList>
    </citation>
    <scope>NUCLEOTIDE SEQUENCE</scope>
    <source>
        <strain evidence="4">HKST-UBA01</strain>
    </source>
</reference>
<dbReference type="EMBL" id="JAGQKX010000018">
    <property type="protein sequence ID" value="MCA9389996.1"/>
    <property type="molecule type" value="Genomic_DNA"/>
</dbReference>
<evidence type="ECO:0000256" key="3">
    <source>
        <dbReference type="ARBA" id="ARBA00022801"/>
    </source>
</evidence>
<dbReference type="PANTHER" id="PTHR43270">
    <property type="entry name" value="BETA-ALA-HIS DIPEPTIDASE"/>
    <property type="match status" value="1"/>
</dbReference>
<keyword evidence="3" id="KW-0378">Hydrolase</keyword>
<dbReference type="GO" id="GO:0008233">
    <property type="term" value="F:peptidase activity"/>
    <property type="evidence" value="ECO:0007669"/>
    <property type="project" value="UniProtKB-KW"/>
</dbReference>
<proteinExistence type="predicted"/>
<dbReference type="Gene3D" id="3.40.630.10">
    <property type="entry name" value="Zn peptidases"/>
    <property type="match status" value="1"/>
</dbReference>
<dbReference type="InterPro" id="IPR051458">
    <property type="entry name" value="Cyt/Met_Dipeptidase"/>
</dbReference>
<dbReference type="PANTHER" id="PTHR43270:SF12">
    <property type="entry name" value="SUCCINYL-DIAMINOPIMELATE DESUCCINYLASE"/>
    <property type="match status" value="1"/>
</dbReference>
<dbReference type="GO" id="GO:0006508">
    <property type="term" value="P:proteolysis"/>
    <property type="evidence" value="ECO:0007669"/>
    <property type="project" value="UniProtKB-KW"/>
</dbReference>
<dbReference type="InterPro" id="IPR002933">
    <property type="entry name" value="Peptidase_M20"/>
</dbReference>
<gene>
    <name evidence="4" type="ORF">KC571_01220</name>
</gene>
<organism evidence="4 5">
    <name type="scientific">candidate division WWE3 bacterium</name>
    <dbReference type="NCBI Taxonomy" id="2053526"/>
    <lineage>
        <taxon>Bacteria</taxon>
        <taxon>Katanobacteria</taxon>
    </lineage>
</organism>
<protein>
    <submittedName>
        <fullName evidence="4">M20/M25/M40 family metallo-hydrolase</fullName>
    </submittedName>
</protein>
<feature type="non-terminal residue" evidence="4">
    <location>
        <position position="149"/>
    </location>
</feature>
<dbReference type="Proteomes" id="UP000701698">
    <property type="component" value="Unassembled WGS sequence"/>
</dbReference>
<reference evidence="4" key="2">
    <citation type="journal article" date="2021" name="Microbiome">
        <title>Successional dynamics and alternative stable states in a saline activated sludge microbial community over 9 years.</title>
        <authorList>
            <person name="Wang Y."/>
            <person name="Ye J."/>
            <person name="Ju F."/>
            <person name="Liu L."/>
            <person name="Boyd J.A."/>
            <person name="Deng Y."/>
            <person name="Parks D.H."/>
            <person name="Jiang X."/>
            <person name="Yin X."/>
            <person name="Woodcroft B.J."/>
            <person name="Tyson G.W."/>
            <person name="Hugenholtz P."/>
            <person name="Polz M.F."/>
            <person name="Zhang T."/>
        </authorList>
    </citation>
    <scope>NUCLEOTIDE SEQUENCE</scope>
    <source>
        <strain evidence="4">HKST-UBA01</strain>
    </source>
</reference>
<keyword evidence="1" id="KW-0645">Protease</keyword>
<dbReference type="GO" id="GO:0046872">
    <property type="term" value="F:metal ion binding"/>
    <property type="evidence" value="ECO:0007669"/>
    <property type="project" value="UniProtKB-KW"/>
</dbReference>
<comment type="caution">
    <text evidence="4">The sequence shown here is derived from an EMBL/GenBank/DDBJ whole genome shotgun (WGS) entry which is preliminary data.</text>
</comment>
<dbReference type="AlphaFoldDB" id="A0A955RP22"/>
<evidence type="ECO:0000256" key="2">
    <source>
        <dbReference type="ARBA" id="ARBA00022723"/>
    </source>
</evidence>
<dbReference type="SUPFAM" id="SSF53187">
    <property type="entry name" value="Zn-dependent exopeptidases"/>
    <property type="match status" value="1"/>
</dbReference>